<organism evidence="4">
    <name type="scientific">Naegleria gruberi</name>
    <name type="common">Amoeba</name>
    <dbReference type="NCBI Taxonomy" id="5762"/>
    <lineage>
        <taxon>Eukaryota</taxon>
        <taxon>Discoba</taxon>
        <taxon>Heterolobosea</taxon>
        <taxon>Tetramitia</taxon>
        <taxon>Eutetramitia</taxon>
        <taxon>Vahlkampfiidae</taxon>
        <taxon>Naegleria</taxon>
    </lineage>
</organism>
<dbReference type="GeneID" id="8848248"/>
<dbReference type="Proteomes" id="UP000006671">
    <property type="component" value="Unassembled WGS sequence"/>
</dbReference>
<dbReference type="AlphaFoldDB" id="D2VFE8"/>
<dbReference type="RefSeq" id="XP_002677194.1">
    <property type="nucleotide sequence ID" value="XM_002677148.1"/>
</dbReference>
<dbReference type="InterPro" id="IPR032675">
    <property type="entry name" value="LRR_dom_sf"/>
</dbReference>
<dbReference type="Gene3D" id="3.80.10.10">
    <property type="entry name" value="Ribonuclease Inhibitor"/>
    <property type="match status" value="1"/>
</dbReference>
<feature type="compositionally biased region" description="Basic residues" evidence="1">
    <location>
        <begin position="1"/>
        <end position="15"/>
    </location>
</feature>
<dbReference type="VEuPathDB" id="AmoebaDB:NAEGRDRAFT_67601"/>
<sequence>MTRKLSSTTKKRKFQQHSTEDEQPQKLALVEKDEAYNKMSLINDGMLDMIRKADTLDFQYYLDNFEMVNEFVGNVEYFVMKFNASRRWKIWDRLNSDIWGEIFSYIPTSEMVHSVQLVSKTFRSNLKVVGNLEVSLIGLKRCLINETRVNCMLSYIHSRNITRLELRHFSGHALAALASSRRMRNLKSLDLSVSEINEYAANHFSQSKYMKNITKLDLDHCEGYFSTLLSGRATRNLKHLKMNFIRHYARCKGTEKFTSSCRKLESLELDYCRTFDSYLNIKSFIQQNASTLVRLSYLNIPGDNVFSVQFSKLCSLSLSNIVLDSFVIESILFSGNCPILTTLSVRDSKSNTASRKGTVDSNRSLTNLSISSCDNFGWFLPNCLSLHKLSLDCTQNELFGNFRAALTVQELNLNIRHWYHEPLEFYETLFNSSSFNSVSLLKCNFPSLKYCNDDVCKSFTNLQKIVVTRMLGYEDRETLKELFPKIDIKF</sequence>
<evidence type="ECO:0000256" key="1">
    <source>
        <dbReference type="SAM" id="MobiDB-lite"/>
    </source>
</evidence>
<name>D2VFE8_NAEGR</name>
<reference evidence="3 4" key="1">
    <citation type="journal article" date="2010" name="Cell">
        <title>The genome of Naegleria gruberi illuminates early eukaryotic versatility.</title>
        <authorList>
            <person name="Fritz-Laylin L.K."/>
            <person name="Prochnik S.E."/>
            <person name="Ginger M.L."/>
            <person name="Dacks J.B."/>
            <person name="Carpenter M.L."/>
            <person name="Field M.C."/>
            <person name="Kuo A."/>
            <person name="Paredez A."/>
            <person name="Chapman J."/>
            <person name="Pham J."/>
            <person name="Shu S."/>
            <person name="Neupane R."/>
            <person name="Cipriano M."/>
            <person name="Mancuso J."/>
            <person name="Tu H."/>
            <person name="Salamov A."/>
            <person name="Lindquist E."/>
            <person name="Shapiro H."/>
            <person name="Lucas S."/>
            <person name="Grigoriev I.V."/>
            <person name="Cande W.Z."/>
            <person name="Fulton C."/>
            <person name="Rokhsar D.S."/>
            <person name="Dawson S.C."/>
        </authorList>
    </citation>
    <scope>NUCLEOTIDE SEQUENCE [LARGE SCALE GENOMIC DNA]</scope>
    <source>
        <strain evidence="3 4">NEG-M</strain>
    </source>
</reference>
<dbReference type="OrthoDB" id="423607at2759"/>
<feature type="domain" description="F-box" evidence="2">
    <location>
        <begin position="91"/>
        <end position="124"/>
    </location>
</feature>
<evidence type="ECO:0000259" key="2">
    <source>
        <dbReference type="Pfam" id="PF00646"/>
    </source>
</evidence>
<dbReference type="InterPro" id="IPR001810">
    <property type="entry name" value="F-box_dom"/>
</dbReference>
<evidence type="ECO:0000313" key="4">
    <source>
        <dbReference type="Proteomes" id="UP000006671"/>
    </source>
</evidence>
<feature type="region of interest" description="Disordered" evidence="1">
    <location>
        <begin position="1"/>
        <end position="23"/>
    </location>
</feature>
<gene>
    <name evidence="3" type="ORF">NAEGRDRAFT_67601</name>
</gene>
<accession>D2VFE8</accession>
<dbReference type="KEGG" id="ngr:NAEGRDRAFT_67601"/>
<dbReference type="SUPFAM" id="SSF52058">
    <property type="entry name" value="L domain-like"/>
    <property type="match status" value="1"/>
</dbReference>
<protein>
    <recommendedName>
        <fullName evidence="2">F-box domain-containing protein</fullName>
    </recommendedName>
</protein>
<dbReference type="EMBL" id="GG738868">
    <property type="protein sequence ID" value="EFC44450.1"/>
    <property type="molecule type" value="Genomic_DNA"/>
</dbReference>
<dbReference type="Pfam" id="PF00646">
    <property type="entry name" value="F-box"/>
    <property type="match status" value="1"/>
</dbReference>
<dbReference type="InParanoid" id="D2VFE8"/>
<evidence type="ECO:0000313" key="3">
    <source>
        <dbReference type="EMBL" id="EFC44450.1"/>
    </source>
</evidence>
<proteinExistence type="predicted"/>
<keyword evidence="4" id="KW-1185">Reference proteome</keyword>